<reference evidence="2" key="1">
    <citation type="submission" date="2016-10" db="EMBL/GenBank/DDBJ databases">
        <authorList>
            <person name="Varghese N."/>
            <person name="Submissions S."/>
        </authorList>
    </citation>
    <scope>NUCLEOTIDE SEQUENCE [LARGE SCALE GENOMIC DNA]</scope>
    <source>
        <strain evidence="2">DSM 44232</strain>
    </source>
</reference>
<dbReference type="EMBL" id="FOYL01000001">
    <property type="protein sequence ID" value="SFQ99813.1"/>
    <property type="molecule type" value="Genomic_DNA"/>
</dbReference>
<gene>
    <name evidence="1" type="ORF">SAMN04488564_101933</name>
</gene>
<name>A0A1I6D385_9PSEU</name>
<protein>
    <submittedName>
        <fullName evidence="1">Uncharacterized protein</fullName>
    </submittedName>
</protein>
<organism evidence="1 2">
    <name type="scientific">Lentzea waywayandensis</name>
    <dbReference type="NCBI Taxonomy" id="84724"/>
    <lineage>
        <taxon>Bacteria</taxon>
        <taxon>Bacillati</taxon>
        <taxon>Actinomycetota</taxon>
        <taxon>Actinomycetes</taxon>
        <taxon>Pseudonocardiales</taxon>
        <taxon>Pseudonocardiaceae</taxon>
        <taxon>Lentzea</taxon>
    </lineage>
</organism>
<dbReference type="RefSeq" id="WP_093588425.1">
    <property type="nucleotide sequence ID" value="NZ_FOYL01000001.1"/>
</dbReference>
<proteinExistence type="predicted"/>
<dbReference type="OrthoDB" id="4198010at2"/>
<evidence type="ECO:0000313" key="2">
    <source>
        <dbReference type="Proteomes" id="UP000198583"/>
    </source>
</evidence>
<dbReference type="STRING" id="84724.SAMN04488564_101933"/>
<sequence>MQQYDLSWADAGHGDPAFLSEIFGLALVRDIAPLEALRRVGGLEDTVADRTPAQIVDLHNFDDGYPEVASALSLGEWTVLVQPNSFWLRHLVDALSRGTEAVAIVRHDYASPNFTHAVDGTVTTSFNLNYPDQRGGTDPDRLLPLIREAGFDPDTVDDGDDDDDDESWLDRYENVMARALRLTGLITGVLPTYEQITEPLPSMHFDRWFSRTRPSDVEDALATATGLVAELNVGDTPGLAAALAAAGRGEPVVVTPDSDLGRHVREWSTLASRAGWSLNLDRGRLTDEEGRRGGRFGHLTQALAAAFRADLA</sequence>
<evidence type="ECO:0000313" key="1">
    <source>
        <dbReference type="EMBL" id="SFQ99813.1"/>
    </source>
</evidence>
<dbReference type="InterPro" id="IPR045592">
    <property type="entry name" value="DUF6461"/>
</dbReference>
<dbReference type="Pfam" id="PF20062">
    <property type="entry name" value="DUF6461"/>
    <property type="match status" value="1"/>
</dbReference>
<accession>A0A1I6D385</accession>
<dbReference type="Proteomes" id="UP000198583">
    <property type="component" value="Unassembled WGS sequence"/>
</dbReference>
<dbReference type="AlphaFoldDB" id="A0A1I6D385"/>
<keyword evidence="2" id="KW-1185">Reference proteome</keyword>